<organism evidence="2 3">
    <name type="scientific">Candidatus Staskawiczbacteria bacterium RIFCSPHIGHO2_01_FULL_36_16</name>
    <dbReference type="NCBI Taxonomy" id="1802200"/>
    <lineage>
        <taxon>Bacteria</taxon>
        <taxon>Candidatus Staskawicziibacteriota</taxon>
    </lineage>
</organism>
<evidence type="ECO:0000256" key="1">
    <source>
        <dbReference type="SAM" id="Phobius"/>
    </source>
</evidence>
<keyword evidence="1" id="KW-0472">Membrane</keyword>
<dbReference type="AlphaFoldDB" id="A0A1G2HR43"/>
<gene>
    <name evidence="2" type="ORF">A2812_02520</name>
</gene>
<evidence type="ECO:0000313" key="3">
    <source>
        <dbReference type="Proteomes" id="UP000177190"/>
    </source>
</evidence>
<dbReference type="Proteomes" id="UP000177190">
    <property type="component" value="Unassembled WGS sequence"/>
</dbReference>
<reference evidence="2 3" key="1">
    <citation type="journal article" date="2016" name="Nat. Commun.">
        <title>Thousands of microbial genomes shed light on interconnected biogeochemical processes in an aquifer system.</title>
        <authorList>
            <person name="Anantharaman K."/>
            <person name="Brown C.T."/>
            <person name="Hug L.A."/>
            <person name="Sharon I."/>
            <person name="Castelle C.J."/>
            <person name="Probst A.J."/>
            <person name="Thomas B.C."/>
            <person name="Singh A."/>
            <person name="Wilkins M.J."/>
            <person name="Karaoz U."/>
            <person name="Brodie E.L."/>
            <person name="Williams K.H."/>
            <person name="Hubbard S.S."/>
            <person name="Banfield J.F."/>
        </authorList>
    </citation>
    <scope>NUCLEOTIDE SEQUENCE [LARGE SCALE GENOMIC DNA]</scope>
</reference>
<proteinExistence type="predicted"/>
<protein>
    <submittedName>
        <fullName evidence="2">Uncharacterized protein</fullName>
    </submittedName>
</protein>
<name>A0A1G2HR43_9BACT</name>
<keyword evidence="1" id="KW-0812">Transmembrane</keyword>
<dbReference type="STRING" id="1802200.A2812_02520"/>
<dbReference type="EMBL" id="MHOM01000018">
    <property type="protein sequence ID" value="OGZ64895.1"/>
    <property type="molecule type" value="Genomic_DNA"/>
</dbReference>
<evidence type="ECO:0000313" key="2">
    <source>
        <dbReference type="EMBL" id="OGZ64895.1"/>
    </source>
</evidence>
<sequence length="151" mass="17234">MAVVFISPRKRQMVFFIGITAVFLSVLAFVTFLVFMSQPQQVVLELVFNKPKININFSILDSDQFEGLLPFNEMQRKFVYTAASKAGELESGFVSAISIEEARKILQTMGYAVRDIKEAEIGRENPFTPYYQSATSNFQPAEEDEDFLMNY</sequence>
<comment type="caution">
    <text evidence="2">The sequence shown here is derived from an EMBL/GenBank/DDBJ whole genome shotgun (WGS) entry which is preliminary data.</text>
</comment>
<accession>A0A1G2HR43</accession>
<keyword evidence="1" id="KW-1133">Transmembrane helix</keyword>
<feature type="transmembrane region" description="Helical" evidence="1">
    <location>
        <begin position="12"/>
        <end position="36"/>
    </location>
</feature>